<keyword evidence="3" id="KW-1185">Reference proteome</keyword>
<comment type="caution">
    <text evidence="2">The sequence shown here is derived from an EMBL/GenBank/DDBJ whole genome shotgun (WGS) entry which is preliminary data.</text>
</comment>
<proteinExistence type="predicted"/>
<protein>
    <recommendedName>
        <fullName evidence="4">DUF3105 domain-containing protein</fullName>
    </recommendedName>
</protein>
<reference evidence="2" key="1">
    <citation type="submission" date="2022-12" db="EMBL/GenBank/DDBJ databases">
        <title>Isolation and characterisation of novel Methanocorpusculum spp. from native Australian herbivores indicates the genus is ancestrally host-associated.</title>
        <authorList>
            <person name="Volmer J.G."/>
            <person name="Soo R.M."/>
            <person name="Evans P.N."/>
            <person name="Hoedt E.C."/>
            <person name="Astorga Alsina A.L."/>
            <person name="Woodcroft B.J."/>
            <person name="Tyson G.W."/>
            <person name="Hugenholtz P."/>
            <person name="Morrison M."/>
        </authorList>
    </citation>
    <scope>NUCLEOTIDE SEQUENCE</scope>
    <source>
        <strain evidence="2">MG</strain>
    </source>
</reference>
<sequence length="184" mass="20162">MPEYTRIKTAYLLLAAVIIIAIAVILAVTLLAGPSDPLQPPEPPENTTKVTAAPGTVILVRPGADGVNYSATLNGSGYSISDTDIANHLWNKVTEYNRSICDYGVNETGYLTIFLETYYSPEEPEKTLAEIDKISAAKKIPLLPVRFIIAELDYQVKLADELWHNASVTEERLAEILRNITATT</sequence>
<evidence type="ECO:0000313" key="3">
    <source>
        <dbReference type="Proteomes" id="UP001141422"/>
    </source>
</evidence>
<organism evidence="2 3">
    <name type="scientific">Methanocorpusculum petauri</name>
    <dbReference type="NCBI Taxonomy" id="3002863"/>
    <lineage>
        <taxon>Archaea</taxon>
        <taxon>Methanobacteriati</taxon>
        <taxon>Methanobacteriota</taxon>
        <taxon>Stenosarchaea group</taxon>
        <taxon>Methanomicrobia</taxon>
        <taxon>Methanomicrobiales</taxon>
        <taxon>Methanocorpusculaceae</taxon>
        <taxon>Methanocorpusculum</taxon>
    </lineage>
</organism>
<evidence type="ECO:0000256" key="1">
    <source>
        <dbReference type="SAM" id="Phobius"/>
    </source>
</evidence>
<keyword evidence="1" id="KW-1133">Transmembrane helix</keyword>
<keyword evidence="1" id="KW-0812">Transmembrane</keyword>
<accession>A0ABT4IH10</accession>
<feature type="transmembrane region" description="Helical" evidence="1">
    <location>
        <begin position="12"/>
        <end position="33"/>
    </location>
</feature>
<evidence type="ECO:0000313" key="2">
    <source>
        <dbReference type="EMBL" id="MCZ0861035.1"/>
    </source>
</evidence>
<dbReference type="RefSeq" id="WP_268925230.1">
    <property type="nucleotide sequence ID" value="NZ_JAPTGB010000014.1"/>
</dbReference>
<dbReference type="EMBL" id="JAPTGB010000014">
    <property type="protein sequence ID" value="MCZ0861035.1"/>
    <property type="molecule type" value="Genomic_DNA"/>
</dbReference>
<dbReference type="Proteomes" id="UP001141422">
    <property type="component" value="Unassembled WGS sequence"/>
</dbReference>
<gene>
    <name evidence="2" type="ORF">O0S10_07325</name>
</gene>
<keyword evidence="1" id="KW-0472">Membrane</keyword>
<evidence type="ECO:0008006" key="4">
    <source>
        <dbReference type="Google" id="ProtNLM"/>
    </source>
</evidence>
<name>A0ABT4IH10_9EURY</name>